<evidence type="ECO:0000256" key="2">
    <source>
        <dbReference type="ARBA" id="ARBA00022448"/>
    </source>
</evidence>
<evidence type="ECO:0000313" key="5">
    <source>
        <dbReference type="EMBL" id="KAK4396777.1"/>
    </source>
</evidence>
<evidence type="ECO:0000256" key="4">
    <source>
        <dbReference type="ARBA" id="ARBA00023136"/>
    </source>
</evidence>
<evidence type="ECO:0000256" key="3">
    <source>
        <dbReference type="ARBA" id="ARBA00022927"/>
    </source>
</evidence>
<dbReference type="GO" id="GO:0012505">
    <property type="term" value="C:endomembrane system"/>
    <property type="evidence" value="ECO:0007669"/>
    <property type="project" value="UniProtKB-SubCell"/>
</dbReference>
<dbReference type="GO" id="GO:0015031">
    <property type="term" value="P:protein transport"/>
    <property type="evidence" value="ECO:0007669"/>
    <property type="project" value="UniProtKB-KW"/>
</dbReference>
<protein>
    <submittedName>
        <fullName evidence="5">AP-2 complex subunit alpha-1</fullName>
    </submittedName>
</protein>
<dbReference type="Gene3D" id="1.25.10.10">
    <property type="entry name" value="Leucine-rich Repeat Variant"/>
    <property type="match status" value="1"/>
</dbReference>
<keyword evidence="2" id="KW-0813">Transport</keyword>
<organism evidence="5 6">
    <name type="scientific">Sesamum angolense</name>
    <dbReference type="NCBI Taxonomy" id="2727404"/>
    <lineage>
        <taxon>Eukaryota</taxon>
        <taxon>Viridiplantae</taxon>
        <taxon>Streptophyta</taxon>
        <taxon>Embryophyta</taxon>
        <taxon>Tracheophyta</taxon>
        <taxon>Spermatophyta</taxon>
        <taxon>Magnoliopsida</taxon>
        <taxon>eudicotyledons</taxon>
        <taxon>Gunneridae</taxon>
        <taxon>Pentapetalae</taxon>
        <taxon>asterids</taxon>
        <taxon>lamiids</taxon>
        <taxon>Lamiales</taxon>
        <taxon>Pedaliaceae</taxon>
        <taxon>Sesamum</taxon>
    </lineage>
</organism>
<keyword evidence="3" id="KW-0653">Protein transport</keyword>
<dbReference type="InterPro" id="IPR011989">
    <property type="entry name" value="ARM-like"/>
</dbReference>
<dbReference type="EMBL" id="JACGWL010000008">
    <property type="protein sequence ID" value="KAK4396777.1"/>
    <property type="molecule type" value="Genomic_DNA"/>
</dbReference>
<reference evidence="5" key="2">
    <citation type="journal article" date="2024" name="Plant">
        <title>Genomic evolution and insights into agronomic trait innovations of Sesamum species.</title>
        <authorList>
            <person name="Miao H."/>
            <person name="Wang L."/>
            <person name="Qu L."/>
            <person name="Liu H."/>
            <person name="Sun Y."/>
            <person name="Le M."/>
            <person name="Wang Q."/>
            <person name="Wei S."/>
            <person name="Zheng Y."/>
            <person name="Lin W."/>
            <person name="Duan Y."/>
            <person name="Cao H."/>
            <person name="Xiong S."/>
            <person name="Wang X."/>
            <person name="Wei L."/>
            <person name="Li C."/>
            <person name="Ma Q."/>
            <person name="Ju M."/>
            <person name="Zhao R."/>
            <person name="Li G."/>
            <person name="Mu C."/>
            <person name="Tian Q."/>
            <person name="Mei H."/>
            <person name="Zhang T."/>
            <person name="Gao T."/>
            <person name="Zhang H."/>
        </authorList>
    </citation>
    <scope>NUCLEOTIDE SEQUENCE</scope>
    <source>
        <strain evidence="5">K16</strain>
    </source>
</reference>
<dbReference type="GO" id="GO:0005737">
    <property type="term" value="C:cytoplasm"/>
    <property type="evidence" value="ECO:0007669"/>
    <property type="project" value="UniProtKB-ARBA"/>
</dbReference>
<reference evidence="5" key="1">
    <citation type="submission" date="2020-06" db="EMBL/GenBank/DDBJ databases">
        <authorList>
            <person name="Li T."/>
            <person name="Hu X."/>
            <person name="Zhang T."/>
            <person name="Song X."/>
            <person name="Zhang H."/>
            <person name="Dai N."/>
            <person name="Sheng W."/>
            <person name="Hou X."/>
            <person name="Wei L."/>
        </authorList>
    </citation>
    <scope>NUCLEOTIDE SEQUENCE</scope>
    <source>
        <strain evidence="5">K16</strain>
        <tissue evidence="5">Leaf</tissue>
    </source>
</reference>
<gene>
    <name evidence="5" type="ORF">Sango_1514300</name>
</gene>
<sequence>MTALTGLTPYEKKKYVWKMLYIHMLGYDVDFGHMEAVSLISAPKYPEKQVVEKEDYIRFSVFLEKEHLIY</sequence>
<name>A0AAE1WPC3_9LAMI</name>
<evidence type="ECO:0000256" key="1">
    <source>
        <dbReference type="ARBA" id="ARBA00004308"/>
    </source>
</evidence>
<proteinExistence type="predicted"/>
<evidence type="ECO:0000313" key="6">
    <source>
        <dbReference type="Proteomes" id="UP001289374"/>
    </source>
</evidence>
<comment type="subcellular location">
    <subcellularLocation>
        <location evidence="1">Endomembrane system</location>
    </subcellularLocation>
</comment>
<dbReference type="InterPro" id="IPR050840">
    <property type="entry name" value="Adaptor_Complx_Large_Subunit"/>
</dbReference>
<dbReference type="AlphaFoldDB" id="A0AAE1WPC3"/>
<keyword evidence="6" id="KW-1185">Reference proteome</keyword>
<dbReference type="PANTHER" id="PTHR22780">
    <property type="entry name" value="ADAPTIN, ALPHA/GAMMA/EPSILON"/>
    <property type="match status" value="1"/>
</dbReference>
<dbReference type="Proteomes" id="UP001289374">
    <property type="component" value="Unassembled WGS sequence"/>
</dbReference>
<dbReference type="InterPro" id="IPR016024">
    <property type="entry name" value="ARM-type_fold"/>
</dbReference>
<accession>A0AAE1WPC3</accession>
<keyword evidence="4" id="KW-0472">Membrane</keyword>
<comment type="caution">
    <text evidence="5">The sequence shown here is derived from an EMBL/GenBank/DDBJ whole genome shotgun (WGS) entry which is preliminary data.</text>
</comment>
<dbReference type="SUPFAM" id="SSF48371">
    <property type="entry name" value="ARM repeat"/>
    <property type="match status" value="1"/>
</dbReference>